<keyword evidence="1" id="KW-0812">Transmembrane</keyword>
<dbReference type="Pfam" id="PF16079">
    <property type="entry name" value="Phage_holin_5_2"/>
    <property type="match status" value="1"/>
</dbReference>
<dbReference type="InterPro" id="IPR032111">
    <property type="entry name" value="Clostridium_phage_holin"/>
</dbReference>
<name>A0A0B3WWG6_9FIRM</name>
<feature type="transmembrane region" description="Helical" evidence="1">
    <location>
        <begin position="36"/>
        <end position="52"/>
    </location>
</feature>
<organism evidence="2 3">
    <name type="scientific">Terrisporobacter othiniensis</name>
    <dbReference type="NCBI Taxonomy" id="1577792"/>
    <lineage>
        <taxon>Bacteria</taxon>
        <taxon>Bacillati</taxon>
        <taxon>Bacillota</taxon>
        <taxon>Clostridia</taxon>
        <taxon>Peptostreptococcales</taxon>
        <taxon>Peptostreptococcaceae</taxon>
        <taxon>Terrisporobacter</taxon>
    </lineage>
</organism>
<gene>
    <name evidence="2" type="ORF">QX51_00075</name>
</gene>
<dbReference type="RefSeq" id="WP_039677854.1">
    <property type="nucleotide sequence ID" value="NZ_JAWGXO010000016.1"/>
</dbReference>
<comment type="caution">
    <text evidence="2">The sequence shown here is derived from an EMBL/GenBank/DDBJ whole genome shotgun (WGS) entry which is preliminary data.</text>
</comment>
<protein>
    <submittedName>
        <fullName evidence="2">Holin</fullName>
    </submittedName>
</protein>
<dbReference type="OrthoDB" id="1929673at2"/>
<feature type="transmembrane region" description="Helical" evidence="1">
    <location>
        <begin position="6"/>
        <end position="24"/>
    </location>
</feature>
<dbReference type="STRING" id="1577792.QX51_00075"/>
<evidence type="ECO:0000313" key="2">
    <source>
        <dbReference type="EMBL" id="KHS58930.1"/>
    </source>
</evidence>
<evidence type="ECO:0000313" key="3">
    <source>
        <dbReference type="Proteomes" id="UP000031189"/>
    </source>
</evidence>
<proteinExistence type="predicted"/>
<accession>A0A0B3WWG6</accession>
<dbReference type="AlphaFoldDB" id="A0A0B3WWG6"/>
<evidence type="ECO:0000256" key="1">
    <source>
        <dbReference type="SAM" id="Phobius"/>
    </source>
</evidence>
<keyword evidence="3" id="KW-1185">Reference proteome</keyword>
<keyword evidence="1" id="KW-0472">Membrane</keyword>
<keyword evidence="1" id="KW-1133">Transmembrane helix</keyword>
<dbReference type="EMBL" id="JWHR01000001">
    <property type="protein sequence ID" value="KHS58930.1"/>
    <property type="molecule type" value="Genomic_DNA"/>
</dbReference>
<sequence length="90" mass="9918">MDLEFLLNYAQPVIIGICLCVGYVIKSSLDFIPNKYIPLIMMVLGLVVNILINKGIDANIALAGMFSGLTSTGLHQTFKNLIKKEDCNKE</sequence>
<reference evidence="2 3" key="1">
    <citation type="submission" date="2014-12" db="EMBL/GenBank/DDBJ databases">
        <title>Draft genome sequence of Terrisporobacter sp. 08-306576, isolated from the blood culture of a bacteremia patient.</title>
        <authorList>
            <person name="Lund L.C."/>
            <person name="Sydenham T.V."/>
            <person name="Hogh S.V."/>
            <person name="Skov M.N."/>
            <person name="Kemp M."/>
            <person name="Justesen U.S."/>
        </authorList>
    </citation>
    <scope>NUCLEOTIDE SEQUENCE [LARGE SCALE GENOMIC DNA]</scope>
    <source>
        <strain evidence="2 3">08-306576</strain>
    </source>
</reference>
<dbReference type="Proteomes" id="UP000031189">
    <property type="component" value="Unassembled WGS sequence"/>
</dbReference>